<dbReference type="InterPro" id="IPR011722">
    <property type="entry name" value="Hemimethylated_DNA-bd_dom"/>
</dbReference>
<evidence type="ECO:0000259" key="2">
    <source>
        <dbReference type="SMART" id="SM00992"/>
    </source>
</evidence>
<dbReference type="GO" id="GO:0003677">
    <property type="term" value="F:DNA binding"/>
    <property type="evidence" value="ECO:0007669"/>
    <property type="project" value="InterPro"/>
</dbReference>
<dbReference type="OrthoDB" id="28868at2759"/>
<reference evidence="3 4" key="1">
    <citation type="submission" date="2016-05" db="EMBL/GenBank/DDBJ databases">
        <title>Genome sequencing reveals origins of a unique bacterial endosymbiosis in the earliest lineages of terrestrial Fungi.</title>
        <authorList>
            <consortium name="DOE Joint Genome Institute"/>
            <person name="Uehling J."/>
            <person name="Gryganskyi A."/>
            <person name="Hameed K."/>
            <person name="Tschaplinski T."/>
            <person name="Misztal P."/>
            <person name="Wu S."/>
            <person name="Desiro A."/>
            <person name="Vande Pol N."/>
            <person name="Du Z.-Y."/>
            <person name="Zienkiewicz A."/>
            <person name="Zienkiewicz K."/>
            <person name="Morin E."/>
            <person name="Tisserant E."/>
            <person name="Splivallo R."/>
            <person name="Hainaut M."/>
            <person name="Henrissat B."/>
            <person name="Ohm R."/>
            <person name="Kuo A."/>
            <person name="Yan J."/>
            <person name="Lipzen A."/>
            <person name="Nolan M."/>
            <person name="Labutti K."/>
            <person name="Barry K."/>
            <person name="Goldstein A."/>
            <person name="Labbe J."/>
            <person name="Schadt C."/>
            <person name="Tuskan G."/>
            <person name="Grigoriev I."/>
            <person name="Martin F."/>
            <person name="Vilgalys R."/>
            <person name="Bonito G."/>
        </authorList>
    </citation>
    <scope>NUCLEOTIDE SEQUENCE [LARGE SCALE GENOMIC DNA]</scope>
    <source>
        <strain evidence="3 4">AG-77</strain>
    </source>
</reference>
<dbReference type="PANTHER" id="PTHR48439">
    <property type="entry name" value="HEMIMETHYLATED DNA-BINDING DOMAIN-CONTAINING PROTEIN"/>
    <property type="match status" value="1"/>
</dbReference>
<feature type="domain" description="Hemimethylated DNA-binding" evidence="2">
    <location>
        <begin position="258"/>
        <end position="509"/>
    </location>
</feature>
<evidence type="ECO:0000256" key="1">
    <source>
        <dbReference type="SAM" id="MobiDB-lite"/>
    </source>
</evidence>
<feature type="region of interest" description="Disordered" evidence="1">
    <location>
        <begin position="399"/>
        <end position="460"/>
    </location>
</feature>
<evidence type="ECO:0000313" key="3">
    <source>
        <dbReference type="EMBL" id="OAQ26086.1"/>
    </source>
</evidence>
<keyword evidence="4" id="KW-1185">Reference proteome</keyword>
<accession>A0A197JNN2</accession>
<sequence>MLTTFILQYFLLCLWFRWGLYVLWLKYLGNFWPEDVGFVRTAIEDMELSDHRRMAGRNTSASPTQQQQQRPHHTYVRGRGGLQTAAGSASHYASSTQETIKILRAHVRELEMADEAGEVGEIRRRRRPKVTAAASNYSPLATSSASLSPDLPRLSSSVETSTTSTSHPGQRRGSVPASEVPGSSASPTTASASSPTMDNHVSHAHHQYLRQNSISGEQQNGSSSSMNSGVPSEEDENGVRPPMRVASMFGGEERRRPEPEYYVGEVFRHLIYRYTGVIYGYDLKCEAEEGWIRSMGIDLLPHGRHQPFYNALLSDGSKRYVAQENIQVLFREYRQSGGGGADAGSSSLADGSAAGQIPLDLAAILTAAGATIVSVPADGGNTDASATAAGSDVDVVAGGLDLGSSDTPQAPATAEDTTGAVNPDTAVVDPATSTTSEPVPTSTTPAPLPSTGTTSGTITPAPGGTPSVLSNMTFSVYNIQFSELGPLDIEAVGQYFEAWDNKHGHYVMNKELRKVYPTEDYL</sequence>
<name>A0A197JNN2_9FUNG</name>
<dbReference type="STRING" id="1314771.A0A197JNN2"/>
<dbReference type="SUPFAM" id="SSF141255">
    <property type="entry name" value="YccV-like"/>
    <property type="match status" value="1"/>
</dbReference>
<gene>
    <name evidence="3" type="ORF">K457DRAFT_728321</name>
</gene>
<dbReference type="Proteomes" id="UP000078512">
    <property type="component" value="Unassembled WGS sequence"/>
</dbReference>
<dbReference type="NCBIfam" id="TIGR02097">
    <property type="entry name" value="yccV"/>
    <property type="match status" value="1"/>
</dbReference>
<proteinExistence type="predicted"/>
<dbReference type="AlphaFoldDB" id="A0A197JNN2"/>
<feature type="compositionally biased region" description="Low complexity" evidence="1">
    <location>
        <begin position="430"/>
        <end position="460"/>
    </location>
</feature>
<feature type="compositionally biased region" description="Low complexity" evidence="1">
    <location>
        <begin position="183"/>
        <end position="196"/>
    </location>
</feature>
<feature type="compositionally biased region" description="Polar residues" evidence="1">
    <location>
        <begin position="404"/>
        <end position="420"/>
    </location>
</feature>
<feature type="region of interest" description="Disordered" evidence="1">
    <location>
        <begin position="122"/>
        <end position="199"/>
    </location>
</feature>
<dbReference type="SMART" id="SM00992">
    <property type="entry name" value="YccV-like"/>
    <property type="match status" value="1"/>
</dbReference>
<protein>
    <recommendedName>
        <fullName evidence="2">Hemimethylated DNA-binding domain-containing protein</fullName>
    </recommendedName>
</protein>
<feature type="region of interest" description="Disordered" evidence="1">
    <location>
        <begin position="52"/>
        <end position="74"/>
    </location>
</feature>
<dbReference type="Gene3D" id="2.30.30.390">
    <property type="entry name" value="Hemimethylated DNA-binding domain"/>
    <property type="match status" value="1"/>
</dbReference>
<dbReference type="PANTHER" id="PTHR48439:SF1">
    <property type="entry name" value="HEMIMETHYLATED DNA-BINDING DOMAIN-CONTAINING PROTEIN"/>
    <property type="match status" value="1"/>
</dbReference>
<feature type="compositionally biased region" description="Low complexity" evidence="1">
    <location>
        <begin position="215"/>
        <end position="231"/>
    </location>
</feature>
<dbReference type="InterPro" id="IPR053189">
    <property type="entry name" value="Clp_protease_adapter_ClpF"/>
</dbReference>
<dbReference type="EMBL" id="KV442071">
    <property type="protein sequence ID" value="OAQ26086.1"/>
    <property type="molecule type" value="Genomic_DNA"/>
</dbReference>
<evidence type="ECO:0000313" key="4">
    <source>
        <dbReference type="Proteomes" id="UP000078512"/>
    </source>
</evidence>
<organism evidence="3 4">
    <name type="scientific">Linnemannia elongata AG-77</name>
    <dbReference type="NCBI Taxonomy" id="1314771"/>
    <lineage>
        <taxon>Eukaryota</taxon>
        <taxon>Fungi</taxon>
        <taxon>Fungi incertae sedis</taxon>
        <taxon>Mucoromycota</taxon>
        <taxon>Mortierellomycotina</taxon>
        <taxon>Mortierellomycetes</taxon>
        <taxon>Mortierellales</taxon>
        <taxon>Mortierellaceae</taxon>
        <taxon>Linnemannia</taxon>
    </lineage>
</organism>
<feature type="compositionally biased region" description="Low complexity" evidence="1">
    <location>
        <begin position="138"/>
        <end position="166"/>
    </location>
</feature>
<dbReference type="InterPro" id="IPR036623">
    <property type="entry name" value="Hemimethylated_DNA-bd_sf"/>
</dbReference>
<dbReference type="Pfam" id="PF08755">
    <property type="entry name" value="YccV-like"/>
    <property type="match status" value="1"/>
</dbReference>
<feature type="region of interest" description="Disordered" evidence="1">
    <location>
        <begin position="215"/>
        <end position="244"/>
    </location>
</feature>